<comment type="caution">
    <text evidence="2">The sequence shown here is derived from an EMBL/GenBank/DDBJ whole genome shotgun (WGS) entry which is preliminary data.</text>
</comment>
<name>A0A553JWX9_9ACTN</name>
<organism evidence="2 3">
    <name type="scientific">Tessaracoccus rhinocerotis</name>
    <dbReference type="NCBI Taxonomy" id="1689449"/>
    <lineage>
        <taxon>Bacteria</taxon>
        <taxon>Bacillati</taxon>
        <taxon>Actinomycetota</taxon>
        <taxon>Actinomycetes</taxon>
        <taxon>Propionibacteriales</taxon>
        <taxon>Propionibacteriaceae</taxon>
        <taxon>Tessaracoccus</taxon>
    </lineage>
</organism>
<dbReference type="Proteomes" id="UP000317638">
    <property type="component" value="Unassembled WGS sequence"/>
</dbReference>
<proteinExistence type="predicted"/>
<sequence>MSTPRDPFGSDHYEPQPVPRRSAESAPSAASTSSAPTATSAASAVEPIEVSGTPEGTPEPSGSWRKVTKAPAAVSDTAPVEDAGLPDAPPPIPTWVKWTGLGAVAILLLLALWLGLSLGGTPPSVSESPSPTVSEAGWPVEAPQVVGDLVRGEDNRSEDPAIPERVIATADYSDGTNRVALVLSRPEDDLRTYLADAGISGVSEVGSSSCGTSSDTDSPVCVRIVDRTAIMVVGLTEQSIEQLAATVEEFREVLTS</sequence>
<reference evidence="2 3" key="1">
    <citation type="submission" date="2019-07" db="EMBL/GenBank/DDBJ databases">
        <authorList>
            <person name="Zhou L.-Y."/>
        </authorList>
    </citation>
    <scope>NUCLEOTIDE SEQUENCE [LARGE SCALE GENOMIC DNA]</scope>
    <source>
        <strain evidence="2 3">YIM 101269</strain>
    </source>
</reference>
<feature type="compositionally biased region" description="Low complexity" evidence="1">
    <location>
        <begin position="24"/>
        <end position="47"/>
    </location>
</feature>
<feature type="region of interest" description="Disordered" evidence="1">
    <location>
        <begin position="121"/>
        <end position="141"/>
    </location>
</feature>
<feature type="compositionally biased region" description="Low complexity" evidence="1">
    <location>
        <begin position="121"/>
        <end position="135"/>
    </location>
</feature>
<dbReference type="OrthoDB" id="3734109at2"/>
<dbReference type="RefSeq" id="WP_143939095.1">
    <property type="nucleotide sequence ID" value="NZ_VKKG01000006.1"/>
</dbReference>
<evidence type="ECO:0000256" key="1">
    <source>
        <dbReference type="SAM" id="MobiDB-lite"/>
    </source>
</evidence>
<evidence type="ECO:0000313" key="3">
    <source>
        <dbReference type="Proteomes" id="UP000317638"/>
    </source>
</evidence>
<evidence type="ECO:0000313" key="2">
    <source>
        <dbReference type="EMBL" id="TRY16952.1"/>
    </source>
</evidence>
<dbReference type="EMBL" id="VKKG01000006">
    <property type="protein sequence ID" value="TRY16952.1"/>
    <property type="molecule type" value="Genomic_DNA"/>
</dbReference>
<feature type="region of interest" description="Disordered" evidence="1">
    <location>
        <begin position="1"/>
        <end position="87"/>
    </location>
</feature>
<gene>
    <name evidence="2" type="ORF">FOJ82_13895</name>
</gene>
<dbReference type="AlphaFoldDB" id="A0A553JWX9"/>
<keyword evidence="3" id="KW-1185">Reference proteome</keyword>
<accession>A0A553JWX9</accession>
<protein>
    <submittedName>
        <fullName evidence="2">Uncharacterized protein</fullName>
    </submittedName>
</protein>